<reference evidence="1 2" key="1">
    <citation type="submission" date="2017-01" db="EMBL/GenBank/DDBJ databases">
        <title>New insights into the genetic diversity of Chromobacterium isolated from tropical freshwater lake.</title>
        <authorList>
            <person name="Santos A.B."/>
            <person name="Nascimento A.M."/>
            <person name="Da Silva P.C."/>
        </authorList>
    </citation>
    <scope>NUCLEOTIDE SEQUENCE [LARGE SCALE GENOMIC DNA]</scope>
    <source>
        <strain evidence="1 2">56AF</strain>
    </source>
</reference>
<evidence type="ECO:0000313" key="2">
    <source>
        <dbReference type="Proteomes" id="UP000239469"/>
    </source>
</evidence>
<accession>A0A2S9X203</accession>
<dbReference type="OrthoDB" id="7067360at2"/>
<dbReference type="RefSeq" id="WP_106077204.1">
    <property type="nucleotide sequence ID" value="NZ_MTBD01000028.1"/>
</dbReference>
<dbReference type="AlphaFoldDB" id="A0A2S9X203"/>
<comment type="caution">
    <text evidence="1">The sequence shown here is derived from an EMBL/GenBank/DDBJ whole genome shotgun (WGS) entry which is preliminary data.</text>
</comment>
<sequence>MDLQWQRQTELWLRLLEARDVAAQERLTLRHEADCIHLERLNNRALLSLSRPLAEPRRQATLHKLLALLQPEACNGVPLRTWLAQGRVWLAATAPPDSGAEQWASISRQQRRLLDRVMEDSHEKDQ</sequence>
<dbReference type="EMBL" id="MTBD01000028">
    <property type="protein sequence ID" value="PRP69748.1"/>
    <property type="molecule type" value="Genomic_DNA"/>
</dbReference>
<protein>
    <submittedName>
        <fullName evidence="1">Type III secretion protein</fullName>
    </submittedName>
</protein>
<dbReference type="Proteomes" id="UP000239469">
    <property type="component" value="Unassembled WGS sequence"/>
</dbReference>
<organism evidence="1 2">
    <name type="scientific">Chromobacterium amazonense</name>
    <dbReference type="NCBI Taxonomy" id="1382803"/>
    <lineage>
        <taxon>Bacteria</taxon>
        <taxon>Pseudomonadati</taxon>
        <taxon>Pseudomonadota</taxon>
        <taxon>Betaproteobacteria</taxon>
        <taxon>Neisseriales</taxon>
        <taxon>Chromobacteriaceae</taxon>
        <taxon>Chromobacterium</taxon>
    </lineage>
</organism>
<evidence type="ECO:0000313" key="1">
    <source>
        <dbReference type="EMBL" id="PRP69748.1"/>
    </source>
</evidence>
<gene>
    <name evidence="1" type="ORF">BUE93_13715</name>
</gene>
<name>A0A2S9X203_9NEIS</name>
<proteinExistence type="predicted"/>